<dbReference type="NCBIfam" id="TIGR00254">
    <property type="entry name" value="GGDEF"/>
    <property type="match status" value="1"/>
</dbReference>
<dbReference type="NCBIfam" id="TIGR00229">
    <property type="entry name" value="sensory_box"/>
    <property type="match status" value="1"/>
</dbReference>
<name>A0ABS8Y9A7_9BACL</name>
<dbReference type="Proteomes" id="UP001199916">
    <property type="component" value="Unassembled WGS sequence"/>
</dbReference>
<dbReference type="Pfam" id="PF00990">
    <property type="entry name" value="GGDEF"/>
    <property type="match status" value="1"/>
</dbReference>
<feature type="domain" description="PAC" evidence="2">
    <location>
        <begin position="272"/>
        <end position="325"/>
    </location>
</feature>
<organism evidence="5 6">
    <name type="scientific">Paenibacillus profundus</name>
    <dbReference type="NCBI Taxonomy" id="1173085"/>
    <lineage>
        <taxon>Bacteria</taxon>
        <taxon>Bacillati</taxon>
        <taxon>Bacillota</taxon>
        <taxon>Bacilli</taxon>
        <taxon>Bacillales</taxon>
        <taxon>Paenibacillaceae</taxon>
        <taxon>Paenibacillus</taxon>
    </lineage>
</organism>
<dbReference type="Gene3D" id="3.30.70.270">
    <property type="match status" value="1"/>
</dbReference>
<feature type="domain" description="PAS" evidence="1">
    <location>
        <begin position="211"/>
        <end position="252"/>
    </location>
</feature>
<dbReference type="CDD" id="cd00130">
    <property type="entry name" value="PAS"/>
    <property type="match status" value="1"/>
</dbReference>
<dbReference type="PROSITE" id="PS50112">
    <property type="entry name" value="PAS"/>
    <property type="match status" value="1"/>
</dbReference>
<dbReference type="CDD" id="cd01948">
    <property type="entry name" value="EAL"/>
    <property type="match status" value="1"/>
</dbReference>
<dbReference type="InterPro" id="IPR035919">
    <property type="entry name" value="EAL_sf"/>
</dbReference>
<dbReference type="InterPro" id="IPR001610">
    <property type="entry name" value="PAC"/>
</dbReference>
<dbReference type="InterPro" id="IPR029016">
    <property type="entry name" value="GAF-like_dom_sf"/>
</dbReference>
<evidence type="ECO:0000259" key="4">
    <source>
        <dbReference type="PROSITE" id="PS50887"/>
    </source>
</evidence>
<dbReference type="PROSITE" id="PS50113">
    <property type="entry name" value="PAC"/>
    <property type="match status" value="1"/>
</dbReference>
<evidence type="ECO:0000313" key="5">
    <source>
        <dbReference type="EMBL" id="MCE5168410.1"/>
    </source>
</evidence>
<evidence type="ECO:0000259" key="2">
    <source>
        <dbReference type="PROSITE" id="PS50113"/>
    </source>
</evidence>
<dbReference type="SMART" id="SM00086">
    <property type="entry name" value="PAC"/>
    <property type="match status" value="1"/>
</dbReference>
<dbReference type="SMART" id="SM00052">
    <property type="entry name" value="EAL"/>
    <property type="match status" value="1"/>
</dbReference>
<dbReference type="SUPFAM" id="SSF55073">
    <property type="entry name" value="Nucleotide cyclase"/>
    <property type="match status" value="1"/>
</dbReference>
<dbReference type="Gene3D" id="3.20.20.450">
    <property type="entry name" value="EAL domain"/>
    <property type="match status" value="1"/>
</dbReference>
<proteinExistence type="predicted"/>
<comment type="caution">
    <text evidence="5">The sequence shown here is derived from an EMBL/GenBank/DDBJ whole genome shotgun (WGS) entry which is preliminary data.</text>
</comment>
<evidence type="ECO:0000259" key="3">
    <source>
        <dbReference type="PROSITE" id="PS50883"/>
    </source>
</evidence>
<keyword evidence="6" id="KW-1185">Reference proteome</keyword>
<dbReference type="InterPro" id="IPR052155">
    <property type="entry name" value="Biofilm_reg_signaling"/>
</dbReference>
<dbReference type="PROSITE" id="PS50883">
    <property type="entry name" value="EAL"/>
    <property type="match status" value="1"/>
</dbReference>
<dbReference type="SUPFAM" id="SSF55785">
    <property type="entry name" value="PYP-like sensor domain (PAS domain)"/>
    <property type="match status" value="1"/>
</dbReference>
<feature type="domain" description="GGDEF" evidence="4">
    <location>
        <begin position="357"/>
        <end position="489"/>
    </location>
</feature>
<dbReference type="RefSeq" id="WP_233695680.1">
    <property type="nucleotide sequence ID" value="NZ_JAJNBZ010000002.1"/>
</dbReference>
<dbReference type="Pfam" id="PF00563">
    <property type="entry name" value="EAL"/>
    <property type="match status" value="1"/>
</dbReference>
<reference evidence="5 6" key="1">
    <citation type="submission" date="2021-11" db="EMBL/GenBank/DDBJ databases">
        <title>Draft genome sequence of Paenibacillus profundus YoMME, a new Gram-positive bacteria with exoelectrogenic properties.</title>
        <authorList>
            <person name="Hubenova Y."/>
            <person name="Hubenova E."/>
            <person name="Manasiev Y."/>
            <person name="Peykov S."/>
            <person name="Mitov M."/>
        </authorList>
    </citation>
    <scope>NUCLEOTIDE SEQUENCE [LARGE SCALE GENOMIC DNA]</scope>
    <source>
        <strain evidence="5 6">YoMME</strain>
    </source>
</reference>
<dbReference type="InterPro" id="IPR035965">
    <property type="entry name" value="PAS-like_dom_sf"/>
</dbReference>
<evidence type="ECO:0000259" key="1">
    <source>
        <dbReference type="PROSITE" id="PS50112"/>
    </source>
</evidence>
<dbReference type="PROSITE" id="PS50887">
    <property type="entry name" value="GGDEF"/>
    <property type="match status" value="1"/>
</dbReference>
<dbReference type="CDD" id="cd01949">
    <property type="entry name" value="GGDEF"/>
    <property type="match status" value="1"/>
</dbReference>
<feature type="domain" description="EAL" evidence="3">
    <location>
        <begin position="498"/>
        <end position="751"/>
    </location>
</feature>
<dbReference type="InterPro" id="IPR000160">
    <property type="entry name" value="GGDEF_dom"/>
</dbReference>
<dbReference type="SMART" id="SM00267">
    <property type="entry name" value="GGDEF"/>
    <property type="match status" value="1"/>
</dbReference>
<dbReference type="InterPro" id="IPR001633">
    <property type="entry name" value="EAL_dom"/>
</dbReference>
<dbReference type="PANTHER" id="PTHR44757">
    <property type="entry name" value="DIGUANYLATE CYCLASE DGCP"/>
    <property type="match status" value="1"/>
</dbReference>
<dbReference type="SUPFAM" id="SSF141868">
    <property type="entry name" value="EAL domain-like"/>
    <property type="match status" value="1"/>
</dbReference>
<dbReference type="Gene3D" id="3.30.450.20">
    <property type="entry name" value="PAS domain"/>
    <property type="match status" value="1"/>
</dbReference>
<dbReference type="PANTHER" id="PTHR44757:SF2">
    <property type="entry name" value="BIOFILM ARCHITECTURE MAINTENANCE PROTEIN MBAA"/>
    <property type="match status" value="1"/>
</dbReference>
<protein>
    <submittedName>
        <fullName evidence="5">EAL domain-containing protein</fullName>
    </submittedName>
</protein>
<accession>A0ABS8Y9A7</accession>
<sequence>MELNHVIQRQAQDQMIEWIDTSRRRARESGLNSMKIPMFRTVMTQSELICKRLAYEEILSVIRFFMDKLLNQLQGTPIIIVISDEKGYMLELAGDETMKQTITQLGIKEGVQFAEEECGTNGINLALNHRSPVQLIGNQHYHQFFHSRVCYSVPFHYTDINNLLGSISIMTSLEQAHPYFLTMLITVVDSIERELLLRRQNRKLDILNHIMMDTTRNGIIITDREGHITEFNTYAENLTGLTKEDLIGKPVINLFPMGPYIDKVIRHGDKHEDIEIVIEHPSGQTKCVCLFDALPILDEYDNPIGAFGQFRDITERYEAEERYNYLAYHDELTGLPNRRHYNDHLNELLTEAKKNKHILAVLYLDLDRFKLVNDTLGHSKGDHLLQKVAERLRKCLPDDTVTRMGGDEFSILLSNVRDSNDAVQAAQQVLQLFEQDFVIDHYQFRLSTSIGISIYPHDGLDAETLLTHADMAMYQAKAIGKNRYMIYTPSMVRQSHEKLTMETDLRKAVEHQELVLYYQPQVNIQTGEIVGMEALLRWKHPKNGLILPADFIPLAEETGIIVPIGEWVLHEVCHQILNWEQSGLRPMKISVNLSPYQFLNSNCVDAVERVLKRTGINPRHLELEITESMTMDVEQATPLIHQLRNLGVQISIDDFGTSYSSLNYLKKFSVHRLKIDRSFVKDVTSDEHNRQIVGTIIAMAHQLGLEVVAEGVETVEQLSFLSEQKCDEAQGHLFSAPLPAHVIVEKLRGSWSKPMR</sequence>
<dbReference type="InterPro" id="IPR029787">
    <property type="entry name" value="Nucleotide_cyclase"/>
</dbReference>
<evidence type="ECO:0000313" key="6">
    <source>
        <dbReference type="Proteomes" id="UP001199916"/>
    </source>
</evidence>
<dbReference type="SMART" id="SM00091">
    <property type="entry name" value="PAS"/>
    <property type="match status" value="1"/>
</dbReference>
<dbReference type="InterPro" id="IPR000014">
    <property type="entry name" value="PAS"/>
</dbReference>
<dbReference type="InterPro" id="IPR000700">
    <property type="entry name" value="PAS-assoc_C"/>
</dbReference>
<dbReference type="Gene3D" id="3.30.450.40">
    <property type="match status" value="1"/>
</dbReference>
<dbReference type="InterPro" id="IPR013767">
    <property type="entry name" value="PAS_fold"/>
</dbReference>
<dbReference type="InterPro" id="IPR043128">
    <property type="entry name" value="Rev_trsase/Diguanyl_cyclase"/>
</dbReference>
<gene>
    <name evidence="5" type="ORF">LQV63_03660</name>
</gene>
<dbReference type="Pfam" id="PF00989">
    <property type="entry name" value="PAS"/>
    <property type="match status" value="1"/>
</dbReference>
<dbReference type="EMBL" id="JAJNBZ010000002">
    <property type="protein sequence ID" value="MCE5168410.1"/>
    <property type="molecule type" value="Genomic_DNA"/>
</dbReference>